<dbReference type="Pfam" id="PF04851">
    <property type="entry name" value="ResIII"/>
    <property type="match status" value="1"/>
</dbReference>
<dbReference type="SUPFAM" id="SSF52540">
    <property type="entry name" value="P-loop containing nucleoside triphosphate hydrolases"/>
    <property type="match status" value="1"/>
</dbReference>
<evidence type="ECO:0000313" key="7">
    <source>
        <dbReference type="Proteomes" id="UP000476934"/>
    </source>
</evidence>
<evidence type="ECO:0000256" key="2">
    <source>
        <dbReference type="ARBA" id="ARBA00022840"/>
    </source>
</evidence>
<dbReference type="EMBL" id="JAAIWK010000004">
    <property type="protein sequence ID" value="NEY19156.1"/>
    <property type="molecule type" value="Genomic_DNA"/>
</dbReference>
<dbReference type="SMART" id="SM00487">
    <property type="entry name" value="DEXDc"/>
    <property type="match status" value="1"/>
</dbReference>
<gene>
    <name evidence="6" type="ORF">G4D61_04130</name>
</gene>
<dbReference type="Pfam" id="PF00271">
    <property type="entry name" value="Helicase_C"/>
    <property type="match status" value="1"/>
</dbReference>
<evidence type="ECO:0000256" key="1">
    <source>
        <dbReference type="ARBA" id="ARBA00022741"/>
    </source>
</evidence>
<dbReference type="GO" id="GO:0003677">
    <property type="term" value="F:DNA binding"/>
    <property type="evidence" value="ECO:0007669"/>
    <property type="project" value="UniProtKB-KW"/>
</dbReference>
<dbReference type="SMART" id="SM00490">
    <property type="entry name" value="HELICc"/>
    <property type="match status" value="1"/>
</dbReference>
<keyword evidence="2" id="KW-0067">ATP-binding</keyword>
<evidence type="ECO:0000313" key="6">
    <source>
        <dbReference type="EMBL" id="NEY19156.1"/>
    </source>
</evidence>
<keyword evidence="7" id="KW-1185">Reference proteome</keyword>
<keyword evidence="6" id="KW-0378">Hydrolase</keyword>
<dbReference type="InterPro" id="IPR014001">
    <property type="entry name" value="Helicase_ATP-bd"/>
</dbReference>
<evidence type="ECO:0000259" key="4">
    <source>
        <dbReference type="PROSITE" id="PS51192"/>
    </source>
</evidence>
<dbReference type="GO" id="GO:0005524">
    <property type="term" value="F:ATP binding"/>
    <property type="evidence" value="ECO:0007669"/>
    <property type="project" value="UniProtKB-KW"/>
</dbReference>
<dbReference type="Proteomes" id="UP000476934">
    <property type="component" value="Unassembled WGS sequence"/>
</dbReference>
<dbReference type="GO" id="GO:0006310">
    <property type="term" value="P:DNA recombination"/>
    <property type="evidence" value="ECO:0007669"/>
    <property type="project" value="TreeGrafter"/>
</dbReference>
<dbReference type="AlphaFoldDB" id="A0A6M0P379"/>
<feature type="domain" description="Helicase ATP-binding" evidence="4">
    <location>
        <begin position="148"/>
        <end position="300"/>
    </location>
</feature>
<dbReference type="GO" id="GO:0043138">
    <property type="term" value="F:3'-5' DNA helicase activity"/>
    <property type="evidence" value="ECO:0007669"/>
    <property type="project" value="TreeGrafter"/>
</dbReference>
<evidence type="ECO:0000256" key="3">
    <source>
        <dbReference type="ARBA" id="ARBA00023125"/>
    </source>
</evidence>
<accession>A0A6M0P379</accession>
<dbReference type="PANTHER" id="PTHR30580:SF1">
    <property type="entry name" value="COMF OPERON PROTEIN 1"/>
    <property type="match status" value="1"/>
</dbReference>
<proteinExistence type="predicted"/>
<reference evidence="6 7" key="2">
    <citation type="submission" date="2020-03" db="EMBL/GenBank/DDBJ databases">
        <title>Bacillus aquiflavi sp. nov., isolated from yellow water of strong flavor Chinese baijiu in Yibin region of China.</title>
        <authorList>
            <person name="Xie J."/>
        </authorList>
    </citation>
    <scope>NUCLEOTIDE SEQUENCE [LARGE SCALE GENOMIC DNA]</scope>
    <source>
        <strain evidence="6 7">Gsoil 114</strain>
    </source>
</reference>
<dbReference type="FunFam" id="3.40.50.300:FF:001736">
    <property type="entry name" value="COMF operon protein 1"/>
    <property type="match status" value="1"/>
</dbReference>
<dbReference type="CDD" id="cd17925">
    <property type="entry name" value="DEXDc_ComFA"/>
    <property type="match status" value="1"/>
</dbReference>
<dbReference type="GO" id="GO:0016787">
    <property type="term" value="F:hydrolase activity"/>
    <property type="evidence" value="ECO:0007669"/>
    <property type="project" value="InterPro"/>
</dbReference>
<dbReference type="GO" id="GO:0006302">
    <property type="term" value="P:double-strand break repair"/>
    <property type="evidence" value="ECO:0007669"/>
    <property type="project" value="TreeGrafter"/>
</dbReference>
<name>A0A6M0P379_9BACI</name>
<dbReference type="GO" id="GO:0006270">
    <property type="term" value="P:DNA replication initiation"/>
    <property type="evidence" value="ECO:0007669"/>
    <property type="project" value="TreeGrafter"/>
</dbReference>
<protein>
    <submittedName>
        <fullName evidence="6">DEAD/DEAH box helicase</fullName>
    </submittedName>
</protein>
<sequence length="479" mass="54359">MFRTGFIIIHDRSDRKLTTAFTLSQELQRHLAGRSLLLSEIPFPLELIESHKKQGLITEQPGIIQSTFTFICQRCGNQHPSLFASFPCAHCGKTSIYCRKCIMMGRVATCTPLFNWIGPEPEIVVSQSPLRWNGALSSGQEVAAQEVVEAIRHSSEHLVWAVCGAGKTEILFRGINEALQSGKRICIATPRTDVVLELAPRLQQVFPTTKVAALYGGSPDRHVYAPLTITTTHQLYRFQHAFDVMIVDEVDAFPYTYDQTLQYAVQKAAKKQCAHIYLTATPNEAWQRECRSGKRSFTTIPARFHRQPLPVPDFRWIGNWRKQLAKGNIPHRLERWIKQHLIAKKQALLFLPNIHLMNTILPMMQIFHHAIESVHAEDPDRKSKIENMRTKQIPILLTTTILERGVTISNIDVAVIGAEDDIFTEAALVQIAGRVGRSAQFPSGEITFFHYGRSRAMVQAKQHIMNMNREARRRGLLDE</sequence>
<dbReference type="PANTHER" id="PTHR30580">
    <property type="entry name" value="PRIMOSOMAL PROTEIN N"/>
    <property type="match status" value="1"/>
</dbReference>
<dbReference type="PROSITE" id="PS51194">
    <property type="entry name" value="HELICASE_CTER"/>
    <property type="match status" value="1"/>
</dbReference>
<keyword evidence="6" id="KW-0347">Helicase</keyword>
<comment type="caution">
    <text evidence="6">The sequence shown here is derived from an EMBL/GenBank/DDBJ whole genome shotgun (WGS) entry which is preliminary data.</text>
</comment>
<evidence type="ECO:0000259" key="5">
    <source>
        <dbReference type="PROSITE" id="PS51194"/>
    </source>
</evidence>
<keyword evidence="1" id="KW-0547">Nucleotide-binding</keyword>
<organism evidence="6 7">
    <name type="scientific">Heyndrickxia ginsengihumi</name>
    <dbReference type="NCBI Taxonomy" id="363870"/>
    <lineage>
        <taxon>Bacteria</taxon>
        <taxon>Bacillati</taxon>
        <taxon>Bacillota</taxon>
        <taxon>Bacilli</taxon>
        <taxon>Bacillales</taxon>
        <taxon>Bacillaceae</taxon>
        <taxon>Heyndrickxia</taxon>
    </lineage>
</organism>
<dbReference type="Gene3D" id="3.40.50.300">
    <property type="entry name" value="P-loop containing nucleotide triphosphate hydrolases"/>
    <property type="match status" value="2"/>
</dbReference>
<dbReference type="PROSITE" id="PS51192">
    <property type="entry name" value="HELICASE_ATP_BIND_1"/>
    <property type="match status" value="1"/>
</dbReference>
<keyword evidence="3" id="KW-0238">DNA-binding</keyword>
<dbReference type="InterPro" id="IPR001650">
    <property type="entry name" value="Helicase_C-like"/>
</dbReference>
<dbReference type="InterPro" id="IPR027417">
    <property type="entry name" value="P-loop_NTPase"/>
</dbReference>
<feature type="domain" description="Helicase C-terminal" evidence="5">
    <location>
        <begin position="336"/>
        <end position="479"/>
    </location>
</feature>
<dbReference type="InterPro" id="IPR006935">
    <property type="entry name" value="Helicase/UvrB_N"/>
</dbReference>
<reference evidence="6 7" key="1">
    <citation type="submission" date="2020-02" db="EMBL/GenBank/DDBJ databases">
        <authorList>
            <person name="Feng H."/>
        </authorList>
    </citation>
    <scope>NUCLEOTIDE SEQUENCE [LARGE SCALE GENOMIC DNA]</scope>
    <source>
        <strain evidence="6 7">Gsoil 114</strain>
    </source>
</reference>